<dbReference type="OrthoDB" id="934305at2"/>
<evidence type="ECO:0000313" key="1">
    <source>
        <dbReference type="EMBL" id="AWV98210.1"/>
    </source>
</evidence>
<dbReference type="KEGG" id="als:DJ013_08500"/>
<dbReference type="AlphaFoldDB" id="A0A2Z4GAZ6"/>
<proteinExistence type="predicted"/>
<keyword evidence="2" id="KW-1185">Reference proteome</keyword>
<organism evidence="1 2">
    <name type="scientific">Arcticibacterium luteifluviistationis</name>
    <dbReference type="NCBI Taxonomy" id="1784714"/>
    <lineage>
        <taxon>Bacteria</taxon>
        <taxon>Pseudomonadati</taxon>
        <taxon>Bacteroidota</taxon>
        <taxon>Cytophagia</taxon>
        <taxon>Cytophagales</taxon>
        <taxon>Leadbetterellaceae</taxon>
        <taxon>Arcticibacterium</taxon>
    </lineage>
</organism>
<dbReference type="Proteomes" id="UP000249873">
    <property type="component" value="Chromosome"/>
</dbReference>
<gene>
    <name evidence="1" type="ORF">DJ013_08500</name>
</gene>
<evidence type="ECO:0000313" key="2">
    <source>
        <dbReference type="Proteomes" id="UP000249873"/>
    </source>
</evidence>
<dbReference type="RefSeq" id="WP_111371329.1">
    <property type="nucleotide sequence ID" value="NZ_CP029480.1"/>
</dbReference>
<protein>
    <submittedName>
        <fullName evidence="1">Uncharacterized protein</fullName>
    </submittedName>
</protein>
<accession>A0A2Z4GAZ6</accession>
<name>A0A2Z4GAZ6_9BACT</name>
<reference evidence="1 2" key="1">
    <citation type="submission" date="2018-05" db="EMBL/GenBank/DDBJ databases">
        <title>Complete genome sequence of Arcticibacterium luteifluviistationis SM1504T, a cytophagaceae bacterium isolated from Arctic surface seawater.</title>
        <authorList>
            <person name="Li Y."/>
            <person name="Qin Q.-L."/>
        </authorList>
    </citation>
    <scope>NUCLEOTIDE SEQUENCE [LARGE SCALE GENOMIC DNA]</scope>
    <source>
        <strain evidence="1 2">SM1504</strain>
    </source>
</reference>
<dbReference type="EMBL" id="CP029480">
    <property type="protein sequence ID" value="AWV98210.1"/>
    <property type="molecule type" value="Genomic_DNA"/>
</dbReference>
<sequence length="834" mass="84303">MSTLKEKNMSNTLNKLLLLAFTLFAFIHEGYSQNNADPGIGILMSPSIVIQGSTGILSATVGNYGNETIVENSLRVTITVGSNAEIIGIAPGSDSRWSQLSLTTGSANSIKLTNTVGGFNSFDVGDILLTVRGNLVSAPELILGNIVYITAENPLLCDGCPSPPYNVSQGNASSLNDNSQTSLATSAPVIDAVVDATAAVSGLTGGITSALTSNDSLNGIVVVIGIDSGNVTLTGLNVPAGLTLNADGTVTVDSNTPAGNYNVEYKICEVNNPTNCDSVISMIVVSAPIIAAVVDTTAAVSGLTGGITSALTSNDSLNGIVVVIGIDSGNVMLTGLTVPAGLTLNADGTVTVDSNTPAGNYNVEYKICEVNNPTNCDSVISMIVVSAPIIAAVVDTTAAVSGLTGGITSALTSNDSLNGIVVVIGIDSGNVTLTGLNVPAGLTLNADGTVTVDSNTPAGNYNVEYKICEVNNPTNCDSVISMIVVSAPIIAAVVDTTAAVSGLTGGITSALTSNDSLNGIVVVIGIDSGNVMLTGLTVPAGLTLNADGTVTVDSNTPAGNYNVEYKICEVNNPTNCDSVISMIVVSAPIIAAVVDTTAAVSGLTGGITSALTSNDSLNGIVVVIGIDSGNVTLTGLNVPAGLTLNADGTVTVDSNTPAGNYNVEYKICEVNNPTNCDSVISMIEVYRELPDLSPTIDIDALVFPIAGSAKDFVVNIGDVKGVESDGQVVVKVSKGNAFFISYADSTSNSNANGGSVPVNNSAWIITENASFITITLKPGVQISANTFSAIGFTITRKAGVPTQTSQPITVTIVNGTGLDSQNSNNAYSTIVTAQ</sequence>